<comment type="caution">
    <text evidence="3">The sequence shown here is derived from an EMBL/GenBank/DDBJ whole genome shotgun (WGS) entry which is preliminary data.</text>
</comment>
<name>A0ABW2ZSN2_9MICO</name>
<feature type="signal peptide" evidence="2">
    <location>
        <begin position="1"/>
        <end position="22"/>
    </location>
</feature>
<evidence type="ECO:0008006" key="5">
    <source>
        <dbReference type="Google" id="ProtNLM"/>
    </source>
</evidence>
<protein>
    <recommendedName>
        <fullName evidence="5">Lipoprotein</fullName>
    </recommendedName>
</protein>
<feature type="chain" id="PRO_5045968372" description="Lipoprotein" evidence="2">
    <location>
        <begin position="23"/>
        <end position="185"/>
    </location>
</feature>
<gene>
    <name evidence="3" type="ORF">ACFQZV_09575</name>
</gene>
<feature type="compositionally biased region" description="Acidic residues" evidence="1">
    <location>
        <begin position="27"/>
        <end position="51"/>
    </location>
</feature>
<organism evidence="3 4">
    <name type="scientific">Microbacterium koreense</name>
    <dbReference type="NCBI Taxonomy" id="323761"/>
    <lineage>
        <taxon>Bacteria</taxon>
        <taxon>Bacillati</taxon>
        <taxon>Actinomycetota</taxon>
        <taxon>Actinomycetes</taxon>
        <taxon>Micrococcales</taxon>
        <taxon>Microbacteriaceae</taxon>
        <taxon>Microbacterium</taxon>
    </lineage>
</organism>
<dbReference type="Proteomes" id="UP001597042">
    <property type="component" value="Unassembled WGS sequence"/>
</dbReference>
<proteinExistence type="predicted"/>
<dbReference type="EMBL" id="JBHTIM010000001">
    <property type="protein sequence ID" value="MFD0781538.1"/>
    <property type="molecule type" value="Genomic_DNA"/>
</dbReference>
<keyword evidence="2" id="KW-0732">Signal</keyword>
<evidence type="ECO:0000313" key="4">
    <source>
        <dbReference type="Proteomes" id="UP001597042"/>
    </source>
</evidence>
<feature type="region of interest" description="Disordered" evidence="1">
    <location>
        <begin position="21"/>
        <end position="63"/>
    </location>
</feature>
<evidence type="ECO:0000256" key="2">
    <source>
        <dbReference type="SAM" id="SignalP"/>
    </source>
</evidence>
<dbReference type="PROSITE" id="PS51257">
    <property type="entry name" value="PROKAR_LIPOPROTEIN"/>
    <property type="match status" value="1"/>
</dbReference>
<evidence type="ECO:0000256" key="1">
    <source>
        <dbReference type="SAM" id="MobiDB-lite"/>
    </source>
</evidence>
<sequence>MRRAVLATTALTALLLAGCASGGADTEPADDEVSMTDADASTETEGMDEGGDSGSTGSKPGHLRGQVALTTINIESLACMSDPSMLEGDATFRAMGPTGAQSADGGIQEATINAFDPTGEGRQNGDGMVVQISVFDMEAGLDLNLELAADSTIAIQPPAIAFIGQAGDLATGDTVMLTLEGACGS</sequence>
<evidence type="ECO:0000313" key="3">
    <source>
        <dbReference type="EMBL" id="MFD0781538.1"/>
    </source>
</evidence>
<reference evidence="4" key="1">
    <citation type="journal article" date="2019" name="Int. J. Syst. Evol. Microbiol.">
        <title>The Global Catalogue of Microorganisms (GCM) 10K type strain sequencing project: providing services to taxonomists for standard genome sequencing and annotation.</title>
        <authorList>
            <consortium name="The Broad Institute Genomics Platform"/>
            <consortium name="The Broad Institute Genome Sequencing Center for Infectious Disease"/>
            <person name="Wu L."/>
            <person name="Ma J."/>
        </authorList>
    </citation>
    <scope>NUCLEOTIDE SEQUENCE [LARGE SCALE GENOMIC DNA]</scope>
    <source>
        <strain evidence="4">CCUG 50754</strain>
    </source>
</reference>
<keyword evidence="4" id="KW-1185">Reference proteome</keyword>
<dbReference type="RefSeq" id="WP_378751983.1">
    <property type="nucleotide sequence ID" value="NZ_JBHSSV010000007.1"/>
</dbReference>
<accession>A0ABW2ZSN2</accession>